<dbReference type="VEuPathDB" id="FungiDB:RhiirA1_535305"/>
<dbReference type="Proteomes" id="UP000232722">
    <property type="component" value="Unassembled WGS sequence"/>
</dbReference>
<dbReference type="AlphaFoldDB" id="A0A2N0Q4M5"/>
<protein>
    <submittedName>
        <fullName evidence="1">Uncharacterized protein</fullName>
    </submittedName>
</protein>
<reference evidence="1 2" key="2">
    <citation type="submission" date="2017-09" db="EMBL/GenBank/DDBJ databases">
        <title>Extensive intraspecific genome diversity in a model arbuscular mycorrhizal fungus.</title>
        <authorList>
            <person name="Chen E.C."/>
            <person name="Morin E."/>
            <person name="Beaudet D."/>
            <person name="Noel J."/>
            <person name="Ndikumana S."/>
            <person name="Charron P."/>
            <person name="St-Onge C."/>
            <person name="Giorgi J."/>
            <person name="Grigoriev I.V."/>
            <person name="Roux C."/>
            <person name="Martin F.M."/>
            <person name="Corradi N."/>
        </authorList>
    </citation>
    <scope>NUCLEOTIDE SEQUENCE [LARGE SCALE GENOMIC DNA]</scope>
    <source>
        <strain evidence="1 2">A5</strain>
    </source>
</reference>
<sequence length="219" mass="26167">MIFVTIYCNFIYPSIDVQQRNYPRLYPLGNIPCIECQNTQDSNAHIGTCTEHSDDIKLVLDAEKRRLITILIENLDEIPPILESFVHNSPFFNINFDDRIPITHPVYLMIHNLVPCDLSLIFYNFINNKKLRFSLFIQFITVFMQQIDDIIWKKRNTKVKSWERSLSITKNKKRFYHRHHRKRNSEPSTDHLIDAPPLRSYTHRRFTITPYFREGGILR</sequence>
<gene>
    <name evidence="1" type="ORF">RhiirA5_409880</name>
</gene>
<evidence type="ECO:0000313" key="1">
    <source>
        <dbReference type="EMBL" id="PKC14040.1"/>
    </source>
</evidence>
<comment type="caution">
    <text evidence="1">The sequence shown here is derived from an EMBL/GenBank/DDBJ whole genome shotgun (WGS) entry which is preliminary data.</text>
</comment>
<name>A0A2N0Q4M5_9GLOM</name>
<evidence type="ECO:0000313" key="2">
    <source>
        <dbReference type="Proteomes" id="UP000232722"/>
    </source>
</evidence>
<reference evidence="1 2" key="1">
    <citation type="submission" date="2016-04" db="EMBL/GenBank/DDBJ databases">
        <title>Genome analyses suggest a sexual origin of heterokaryosis in a supposedly ancient asexual fungus.</title>
        <authorList>
            <person name="Ropars J."/>
            <person name="Sedzielewska K."/>
            <person name="Noel J."/>
            <person name="Charron P."/>
            <person name="Farinelli L."/>
            <person name="Marton T."/>
            <person name="Kruger M."/>
            <person name="Pelin A."/>
            <person name="Brachmann A."/>
            <person name="Corradi N."/>
        </authorList>
    </citation>
    <scope>NUCLEOTIDE SEQUENCE [LARGE SCALE GENOMIC DNA]</scope>
    <source>
        <strain evidence="1 2">A5</strain>
    </source>
</reference>
<proteinExistence type="predicted"/>
<accession>A0A2N0Q4M5</accession>
<dbReference type="EMBL" id="LLXJ01000156">
    <property type="protein sequence ID" value="PKC14040.1"/>
    <property type="molecule type" value="Genomic_DNA"/>
</dbReference>
<organism evidence="1 2">
    <name type="scientific">Rhizophagus irregularis</name>
    <dbReference type="NCBI Taxonomy" id="588596"/>
    <lineage>
        <taxon>Eukaryota</taxon>
        <taxon>Fungi</taxon>
        <taxon>Fungi incertae sedis</taxon>
        <taxon>Mucoromycota</taxon>
        <taxon>Glomeromycotina</taxon>
        <taxon>Glomeromycetes</taxon>
        <taxon>Glomerales</taxon>
        <taxon>Glomeraceae</taxon>
        <taxon>Rhizophagus</taxon>
    </lineage>
</organism>